<evidence type="ECO:0000256" key="1">
    <source>
        <dbReference type="SAM" id="SignalP"/>
    </source>
</evidence>
<keyword evidence="1" id="KW-0732">Signal</keyword>
<dbReference type="InterPro" id="IPR021729">
    <property type="entry name" value="DUF3298"/>
</dbReference>
<keyword evidence="4" id="KW-1185">Reference proteome</keyword>
<feature type="chain" id="PRO_5006708084" evidence="1">
    <location>
        <begin position="35"/>
        <end position="225"/>
    </location>
</feature>
<evidence type="ECO:0000259" key="2">
    <source>
        <dbReference type="Pfam" id="PF11738"/>
    </source>
</evidence>
<name>A0A0U1DJR9_9MYCO</name>
<dbReference type="Pfam" id="PF11738">
    <property type="entry name" value="DUF3298"/>
    <property type="match status" value="1"/>
</dbReference>
<dbReference type="InterPro" id="IPR053421">
    <property type="entry name" value="Esterase_Immunogenic_RsiV"/>
</dbReference>
<dbReference type="Proteomes" id="UP000199601">
    <property type="component" value="Unassembled WGS sequence"/>
</dbReference>
<dbReference type="Gene3D" id="3.30.565.40">
    <property type="entry name" value="Fervidobacterium nodosum Rt17-B1 like"/>
    <property type="match status" value="1"/>
</dbReference>
<accession>A0A0U1DJR9</accession>
<evidence type="ECO:0000313" key="4">
    <source>
        <dbReference type="Proteomes" id="UP000199601"/>
    </source>
</evidence>
<dbReference type="Gene3D" id="3.90.640.20">
    <property type="entry name" value="Heat-shock cognate protein, ATPase"/>
    <property type="match status" value="1"/>
</dbReference>
<organism evidence="3 4">
    <name type="scientific">Mycobacterium europaeum</name>
    <dbReference type="NCBI Taxonomy" id="761804"/>
    <lineage>
        <taxon>Bacteria</taxon>
        <taxon>Bacillati</taxon>
        <taxon>Actinomycetota</taxon>
        <taxon>Actinomycetes</taxon>
        <taxon>Mycobacteriales</taxon>
        <taxon>Mycobacteriaceae</taxon>
        <taxon>Mycobacterium</taxon>
        <taxon>Mycobacterium simiae complex</taxon>
    </lineage>
</organism>
<dbReference type="InterPro" id="IPR037126">
    <property type="entry name" value="PdaC/RsiV-like_sf"/>
</dbReference>
<dbReference type="EMBL" id="CTEC01000002">
    <property type="protein sequence ID" value="CQD17819.1"/>
    <property type="molecule type" value="Genomic_DNA"/>
</dbReference>
<reference evidence="4" key="1">
    <citation type="submission" date="2015-03" db="EMBL/GenBank/DDBJ databases">
        <authorList>
            <person name="Urmite Genomes"/>
        </authorList>
    </citation>
    <scope>NUCLEOTIDE SEQUENCE [LARGE SCALE GENOMIC DNA]</scope>
    <source>
        <strain evidence="4">CSUR P1344</strain>
    </source>
</reference>
<feature type="domain" description="DUF3298" evidence="2">
    <location>
        <begin position="151"/>
        <end position="217"/>
    </location>
</feature>
<dbReference type="NCBIfam" id="NF043047">
    <property type="entry name" value="EstaseRv3036c"/>
    <property type="match status" value="1"/>
</dbReference>
<sequence length="225" mass="24434" precursor="true">MATKMRLLWRTAAAVCAWVNCSIAPIAGAQSACAALGGTVDENQVCHGHIATAHYTLDLSFPVSYPDQQAMTDYLVHTRDTWADDARTYPPHDRPPYLLTITGTAYRSTTPGSNTQSVVLDMNQDMGAHPVTFFKAFNYDLGKRAPITFDTLFKPGSKPLDVLNPIVTRRLGPLPFGDPGVDAYQNFAITNDAVIFFFGQGQVLPAVDGPQQVSVPRTELAAVMT</sequence>
<dbReference type="AlphaFoldDB" id="A0A0U1DJR9"/>
<gene>
    <name evidence="3" type="ORF">BN000_03971</name>
</gene>
<evidence type="ECO:0000313" key="3">
    <source>
        <dbReference type="EMBL" id="CQD17819.1"/>
    </source>
</evidence>
<proteinExistence type="predicted"/>
<feature type="signal peptide" evidence="1">
    <location>
        <begin position="1"/>
        <end position="34"/>
    </location>
</feature>
<protein>
    <submittedName>
        <fullName evidence="3">Immunogenic protein MPB64/MPT64</fullName>
    </submittedName>
</protein>